<reference evidence="2 3" key="1">
    <citation type="submission" date="2016-10" db="EMBL/GenBank/DDBJ databases">
        <authorList>
            <person name="de Groot N.N."/>
        </authorList>
    </citation>
    <scope>NUCLEOTIDE SEQUENCE [LARGE SCALE GENOMIC DNA]</scope>
    <source>
        <strain evidence="2 3">DSM 9990</strain>
    </source>
</reference>
<evidence type="ECO:0000313" key="3">
    <source>
        <dbReference type="Proteomes" id="UP000199611"/>
    </source>
</evidence>
<dbReference type="RefSeq" id="WP_093394549.1">
    <property type="nucleotide sequence ID" value="NZ_FOUU01000003.1"/>
</dbReference>
<dbReference type="Pfam" id="PF14332">
    <property type="entry name" value="DUF4388"/>
    <property type="match status" value="1"/>
</dbReference>
<organism evidence="2 3">
    <name type="scientific">Thermodesulforhabdus norvegica</name>
    <dbReference type="NCBI Taxonomy" id="39841"/>
    <lineage>
        <taxon>Bacteria</taxon>
        <taxon>Pseudomonadati</taxon>
        <taxon>Thermodesulfobacteriota</taxon>
        <taxon>Syntrophobacteria</taxon>
        <taxon>Syntrophobacterales</taxon>
        <taxon>Thermodesulforhabdaceae</taxon>
        <taxon>Thermodesulforhabdus</taxon>
    </lineage>
</organism>
<sequence>MQGFRGTLAGVSLLDLIQFLCTSGAEVRLQVSSPDGEGIICIGDGRVFHAETARHEGEEAFFEIALWKQGEFRWTPLAGEWRNRVTIDSDWQYLILEASRIRDETVTGRTARDEERDYIVAYCQKCQKRFYVPADKVPFGKKVRVKCPGCREEVIVEREEAVADVFEREIEKWKYEELEEGPDFLEISGGVLVCTGDVELGKSLSGALQREGYQVHLVNRGRDGFFALRQGDFSVVIIDEALDGGGLDRNILLHYLQRLPMNIRRKFYVCLLGQELRTRDFWAAFRLGVDLVVNKNNVDLIGELLHYTTVRLRKFYEPFLEELQILKAE</sequence>
<dbReference type="SUPFAM" id="SSF52172">
    <property type="entry name" value="CheY-like"/>
    <property type="match status" value="1"/>
</dbReference>
<feature type="domain" description="PatA-like N-terminal" evidence="1">
    <location>
        <begin position="6"/>
        <end position="104"/>
    </location>
</feature>
<evidence type="ECO:0000313" key="2">
    <source>
        <dbReference type="EMBL" id="SFM75864.1"/>
    </source>
</evidence>
<dbReference type="STRING" id="39841.SAMN05660836_01404"/>
<dbReference type="AlphaFoldDB" id="A0A1I4TGN4"/>
<keyword evidence="3" id="KW-1185">Reference proteome</keyword>
<accession>A0A1I4TGN4</accession>
<protein>
    <recommendedName>
        <fullName evidence="1">PatA-like N-terminal domain-containing protein</fullName>
    </recommendedName>
</protein>
<dbReference type="Proteomes" id="UP000199611">
    <property type="component" value="Unassembled WGS sequence"/>
</dbReference>
<dbReference type="InterPro" id="IPR011006">
    <property type="entry name" value="CheY-like_superfamily"/>
</dbReference>
<proteinExistence type="predicted"/>
<dbReference type="OrthoDB" id="5432773at2"/>
<evidence type="ECO:0000259" key="1">
    <source>
        <dbReference type="Pfam" id="PF14332"/>
    </source>
</evidence>
<dbReference type="InterPro" id="IPR025497">
    <property type="entry name" value="PatA-like_N"/>
</dbReference>
<name>A0A1I4TGN4_9BACT</name>
<dbReference type="PANTHER" id="PTHR36304">
    <property type="entry name" value="DOMAIN GTPASE-ACTIVATING PROTEIN, PUTATIVE-RELATED-RELATED"/>
    <property type="match status" value="1"/>
</dbReference>
<dbReference type="PANTHER" id="PTHR36304:SF4">
    <property type="entry name" value="DUF4388 DOMAIN-CONTAINING PROTEIN"/>
    <property type="match status" value="1"/>
</dbReference>
<dbReference type="Gene3D" id="3.40.50.2300">
    <property type="match status" value="1"/>
</dbReference>
<dbReference type="EMBL" id="FOUU01000003">
    <property type="protein sequence ID" value="SFM75864.1"/>
    <property type="molecule type" value="Genomic_DNA"/>
</dbReference>
<gene>
    <name evidence="2" type="ORF">SAMN05660836_01404</name>
</gene>